<evidence type="ECO:0000256" key="1">
    <source>
        <dbReference type="SAM" id="MobiDB-lite"/>
    </source>
</evidence>
<reference evidence="2 3" key="1">
    <citation type="submission" date="2020-02" db="EMBL/GenBank/DDBJ databases">
        <title>Draft genome sequence of Haematococcus lacustris strain NIES-144.</title>
        <authorList>
            <person name="Morimoto D."/>
            <person name="Nakagawa S."/>
            <person name="Yoshida T."/>
            <person name="Sawayama S."/>
        </authorList>
    </citation>
    <scope>NUCLEOTIDE SEQUENCE [LARGE SCALE GENOMIC DNA]</scope>
    <source>
        <strain evidence="2 3">NIES-144</strain>
    </source>
</reference>
<organism evidence="2 3">
    <name type="scientific">Haematococcus lacustris</name>
    <name type="common">Green alga</name>
    <name type="synonym">Haematococcus pluvialis</name>
    <dbReference type="NCBI Taxonomy" id="44745"/>
    <lineage>
        <taxon>Eukaryota</taxon>
        <taxon>Viridiplantae</taxon>
        <taxon>Chlorophyta</taxon>
        <taxon>core chlorophytes</taxon>
        <taxon>Chlorophyceae</taxon>
        <taxon>CS clade</taxon>
        <taxon>Chlamydomonadales</taxon>
        <taxon>Haematococcaceae</taxon>
        <taxon>Haematococcus</taxon>
    </lineage>
</organism>
<gene>
    <name evidence="2" type="ORF">HaLaN_01689</name>
</gene>
<evidence type="ECO:0000313" key="3">
    <source>
        <dbReference type="Proteomes" id="UP000485058"/>
    </source>
</evidence>
<sequence length="115" mass="11552">MPAKRTKAVQAAEPIHPAEGTVKGKALKGEQVAPTRAVLVARPGSSASQGQGVPKATLQAAVRPATQGPAAAAARWGTVVCAPLQVMPTLDYSPQGKAIAVAFPSHGSLKLGAEP</sequence>
<name>A0A699YC63_HAELA</name>
<dbReference type="EMBL" id="BLLF01000066">
    <property type="protein sequence ID" value="GFH06961.1"/>
    <property type="molecule type" value="Genomic_DNA"/>
</dbReference>
<comment type="caution">
    <text evidence="2">The sequence shown here is derived from an EMBL/GenBank/DDBJ whole genome shotgun (WGS) entry which is preliminary data.</text>
</comment>
<accession>A0A699YC63</accession>
<protein>
    <submittedName>
        <fullName evidence="2">Uncharacterized protein</fullName>
    </submittedName>
</protein>
<feature type="region of interest" description="Disordered" evidence="1">
    <location>
        <begin position="1"/>
        <end position="21"/>
    </location>
</feature>
<evidence type="ECO:0000313" key="2">
    <source>
        <dbReference type="EMBL" id="GFH06961.1"/>
    </source>
</evidence>
<keyword evidence="3" id="KW-1185">Reference proteome</keyword>
<dbReference type="AlphaFoldDB" id="A0A699YC63"/>
<dbReference type="Proteomes" id="UP000485058">
    <property type="component" value="Unassembled WGS sequence"/>
</dbReference>
<proteinExistence type="predicted"/>